<dbReference type="GeneID" id="108820297"/>
<protein>
    <submittedName>
        <fullName evidence="2">Uncharacterized protein LOC108820297</fullName>
    </submittedName>
</protein>
<proteinExistence type="predicted"/>
<reference evidence="2" key="2">
    <citation type="submission" date="2025-08" db="UniProtKB">
        <authorList>
            <consortium name="RefSeq"/>
        </authorList>
    </citation>
    <scope>IDENTIFICATION</scope>
    <source>
        <tissue evidence="2">Leaf</tissue>
    </source>
</reference>
<accession>A0A9W3C9H5</accession>
<dbReference type="InterPro" id="IPR007750">
    <property type="entry name" value="DUF674"/>
</dbReference>
<dbReference type="Pfam" id="PF05056">
    <property type="entry name" value="DUF674"/>
    <property type="match status" value="1"/>
</dbReference>
<dbReference type="KEGG" id="rsz:108820297"/>
<evidence type="ECO:0000313" key="2">
    <source>
        <dbReference type="RefSeq" id="XP_056848205.1"/>
    </source>
</evidence>
<dbReference type="OrthoDB" id="1099638at2759"/>
<dbReference type="RefSeq" id="XP_056848205.1">
    <property type="nucleotide sequence ID" value="XM_056992225.1"/>
</dbReference>
<dbReference type="PANTHER" id="PTHR33103:SF19">
    <property type="entry name" value="OS09G0544700 PROTEIN"/>
    <property type="match status" value="1"/>
</dbReference>
<evidence type="ECO:0000313" key="1">
    <source>
        <dbReference type="Proteomes" id="UP000504610"/>
    </source>
</evidence>
<reference evidence="1" key="1">
    <citation type="journal article" date="2019" name="Database">
        <title>The radish genome database (RadishGD): an integrated information resource for radish genomics.</title>
        <authorList>
            <person name="Yu H.J."/>
            <person name="Baek S."/>
            <person name="Lee Y.J."/>
            <person name="Cho A."/>
            <person name="Mun J.H."/>
        </authorList>
    </citation>
    <scope>NUCLEOTIDE SEQUENCE [LARGE SCALE GENOMIC DNA]</scope>
    <source>
        <strain evidence="1">cv. WK10039</strain>
    </source>
</reference>
<dbReference type="Proteomes" id="UP000504610">
    <property type="component" value="Chromosome 8"/>
</dbReference>
<organism evidence="1 2">
    <name type="scientific">Raphanus sativus</name>
    <name type="common">Radish</name>
    <name type="synonym">Raphanus raphanistrum var. sativus</name>
    <dbReference type="NCBI Taxonomy" id="3726"/>
    <lineage>
        <taxon>Eukaryota</taxon>
        <taxon>Viridiplantae</taxon>
        <taxon>Streptophyta</taxon>
        <taxon>Embryophyta</taxon>
        <taxon>Tracheophyta</taxon>
        <taxon>Spermatophyta</taxon>
        <taxon>Magnoliopsida</taxon>
        <taxon>eudicotyledons</taxon>
        <taxon>Gunneridae</taxon>
        <taxon>Pentapetalae</taxon>
        <taxon>rosids</taxon>
        <taxon>malvids</taxon>
        <taxon>Brassicales</taxon>
        <taxon>Brassicaceae</taxon>
        <taxon>Brassiceae</taxon>
        <taxon>Raphanus</taxon>
    </lineage>
</organism>
<gene>
    <name evidence="2" type="primary">LOC108820297</name>
</gene>
<sequence>MKVLYFECREDFVNLLLTFLAVSLDFGLEASGNNMVVGCILNLFRSFNDLRFDKRSRPKAKSTLPWYYGCQKNLLDITTGTAPDFGFSSDESRLMHRYGNSGMLGCGSPYPPLKHLCPHSVQSISFNCNACKGFVKKNMKFRVTDDLIITPLSSSSTIGYLKQFQVSLADVDVQQISIGKVEVNNVLKAAFMTSTALTNALWNLLVKKPKEET</sequence>
<name>A0A9W3C9H5_RAPSA</name>
<dbReference type="PANTHER" id="PTHR33103">
    <property type="entry name" value="OS01G0153900 PROTEIN"/>
    <property type="match status" value="1"/>
</dbReference>
<keyword evidence="1" id="KW-1185">Reference proteome</keyword>
<dbReference type="AlphaFoldDB" id="A0A9W3C9H5"/>